<dbReference type="EMBL" id="DS113188">
    <property type="protein sequence ID" value="EAY21725.1"/>
    <property type="molecule type" value="Genomic_DNA"/>
</dbReference>
<name>A2DCV1_TRIV3</name>
<dbReference type="Proteomes" id="UP000001542">
    <property type="component" value="Unassembled WGS sequence"/>
</dbReference>
<gene>
    <name evidence="1" type="ORF">TVAG_237510</name>
</gene>
<dbReference type="OrthoDB" id="6046730at2759"/>
<evidence type="ECO:0000313" key="1">
    <source>
        <dbReference type="EMBL" id="EAY21725.1"/>
    </source>
</evidence>
<accession>A2DCV1</accession>
<keyword evidence="2" id="KW-1185">Reference proteome</keyword>
<dbReference type="RefSeq" id="XP_001582711.1">
    <property type="nucleotide sequence ID" value="XM_001582661.1"/>
</dbReference>
<dbReference type="InterPro" id="IPR029044">
    <property type="entry name" value="Nucleotide-diphossugar_trans"/>
</dbReference>
<organism evidence="1 2">
    <name type="scientific">Trichomonas vaginalis (strain ATCC PRA-98 / G3)</name>
    <dbReference type="NCBI Taxonomy" id="412133"/>
    <lineage>
        <taxon>Eukaryota</taxon>
        <taxon>Metamonada</taxon>
        <taxon>Parabasalia</taxon>
        <taxon>Trichomonadida</taxon>
        <taxon>Trichomonadidae</taxon>
        <taxon>Trichomonas</taxon>
    </lineage>
</organism>
<dbReference type="KEGG" id="tva:5467277"/>
<dbReference type="AlphaFoldDB" id="A2DCV1"/>
<dbReference type="SUPFAM" id="SSF53448">
    <property type="entry name" value="Nucleotide-diphospho-sugar transferases"/>
    <property type="match status" value="1"/>
</dbReference>
<protein>
    <submittedName>
        <fullName evidence="1">Uncharacterized protein</fullName>
    </submittedName>
</protein>
<sequence length="341" mass="40284">MLRKYVPRKLIGMYFLSLAITCLLSFSVFRFIFTLPKQPIVCPRPSNFREITLNSVDEIAFITVPRPFMNGDIFERNKLAIHSWLSVSNSSRVLLFVNRSEYDPSGEFPNLLDKLYGPDRVKYLGYIKSDLNEVPYIDHWFIRGLQETESKYVCFINADIVLSSTWLHRVKQVFQSMKNKNVVMIGQRIDFDLRKEKLSTLNYGSKDFLKEIDRFVMDSYHEDHSPYGIDTFTFRADNPPFNPEMIPPFIMGRYNWDNWLVGWLNTICDTVTFNLDPPIYHVNHERHNFDPEDNRVAVNDRLRKANRNFFGSNYDTNWEIKDGKICSRLLPIRYDLPKIED</sequence>
<dbReference type="eggNOG" id="ENOG502T0TC">
    <property type="taxonomic scope" value="Eukaryota"/>
</dbReference>
<dbReference type="VEuPathDB" id="TrichDB:TVAG_237510"/>
<dbReference type="InParanoid" id="A2DCV1"/>
<dbReference type="Gene3D" id="3.90.550.10">
    <property type="entry name" value="Spore Coat Polysaccharide Biosynthesis Protein SpsA, Chain A"/>
    <property type="match status" value="1"/>
</dbReference>
<reference evidence="1" key="1">
    <citation type="submission" date="2006-10" db="EMBL/GenBank/DDBJ databases">
        <authorList>
            <person name="Amadeo P."/>
            <person name="Zhao Q."/>
            <person name="Wortman J."/>
            <person name="Fraser-Liggett C."/>
            <person name="Carlton J."/>
        </authorList>
    </citation>
    <scope>NUCLEOTIDE SEQUENCE</scope>
    <source>
        <strain evidence="1">G3</strain>
    </source>
</reference>
<dbReference type="VEuPathDB" id="TrichDB:TVAGG3_0606770"/>
<proteinExistence type="predicted"/>
<reference evidence="1" key="2">
    <citation type="journal article" date="2007" name="Science">
        <title>Draft genome sequence of the sexually transmitted pathogen Trichomonas vaginalis.</title>
        <authorList>
            <person name="Carlton J.M."/>
            <person name="Hirt R.P."/>
            <person name="Silva J.C."/>
            <person name="Delcher A.L."/>
            <person name="Schatz M."/>
            <person name="Zhao Q."/>
            <person name="Wortman J.R."/>
            <person name="Bidwell S.L."/>
            <person name="Alsmark U.C.M."/>
            <person name="Besteiro S."/>
            <person name="Sicheritz-Ponten T."/>
            <person name="Noel C.J."/>
            <person name="Dacks J.B."/>
            <person name="Foster P.G."/>
            <person name="Simillion C."/>
            <person name="Van de Peer Y."/>
            <person name="Miranda-Saavedra D."/>
            <person name="Barton G.J."/>
            <person name="Westrop G.D."/>
            <person name="Mueller S."/>
            <person name="Dessi D."/>
            <person name="Fiori P.L."/>
            <person name="Ren Q."/>
            <person name="Paulsen I."/>
            <person name="Zhang H."/>
            <person name="Bastida-Corcuera F.D."/>
            <person name="Simoes-Barbosa A."/>
            <person name="Brown M.T."/>
            <person name="Hayes R.D."/>
            <person name="Mukherjee M."/>
            <person name="Okumura C.Y."/>
            <person name="Schneider R."/>
            <person name="Smith A.J."/>
            <person name="Vanacova S."/>
            <person name="Villalvazo M."/>
            <person name="Haas B.J."/>
            <person name="Pertea M."/>
            <person name="Feldblyum T.V."/>
            <person name="Utterback T.R."/>
            <person name="Shu C.L."/>
            <person name="Osoegawa K."/>
            <person name="de Jong P.J."/>
            <person name="Hrdy I."/>
            <person name="Horvathova L."/>
            <person name="Zubacova Z."/>
            <person name="Dolezal P."/>
            <person name="Malik S.B."/>
            <person name="Logsdon J.M. Jr."/>
            <person name="Henze K."/>
            <person name="Gupta A."/>
            <person name="Wang C.C."/>
            <person name="Dunne R.L."/>
            <person name="Upcroft J.A."/>
            <person name="Upcroft P."/>
            <person name="White O."/>
            <person name="Salzberg S.L."/>
            <person name="Tang P."/>
            <person name="Chiu C.-H."/>
            <person name="Lee Y.-S."/>
            <person name="Embley T.M."/>
            <person name="Coombs G.H."/>
            <person name="Mottram J.C."/>
            <person name="Tachezy J."/>
            <person name="Fraser-Liggett C.M."/>
            <person name="Johnson P.J."/>
        </authorList>
    </citation>
    <scope>NUCLEOTIDE SEQUENCE [LARGE SCALE GENOMIC DNA]</scope>
    <source>
        <strain evidence="1">G3</strain>
    </source>
</reference>
<evidence type="ECO:0000313" key="2">
    <source>
        <dbReference type="Proteomes" id="UP000001542"/>
    </source>
</evidence>